<evidence type="ECO:0000259" key="6">
    <source>
        <dbReference type="PROSITE" id="PS50966"/>
    </source>
</evidence>
<comment type="caution">
    <text evidence="7">The sequence shown here is derived from an EMBL/GenBank/DDBJ whole genome shotgun (WGS) entry which is preliminary data.</text>
</comment>
<evidence type="ECO:0000256" key="2">
    <source>
        <dbReference type="ARBA" id="ARBA00022771"/>
    </source>
</evidence>
<dbReference type="PANTHER" id="PTHR31973:SF187">
    <property type="entry name" value="MUTATOR TRANSPOSASE MUDRA PROTEIN"/>
    <property type="match status" value="1"/>
</dbReference>
<name>A0A7J7LNU6_9MAGN</name>
<reference evidence="7 8" key="1">
    <citation type="journal article" date="2020" name="IScience">
        <title>Genome Sequencing of the Endangered Kingdonia uniflora (Circaeasteraceae, Ranunculales) Reveals Potential Mechanisms of Evolutionary Specialization.</title>
        <authorList>
            <person name="Sun Y."/>
            <person name="Deng T."/>
            <person name="Zhang A."/>
            <person name="Moore M.J."/>
            <person name="Landis J.B."/>
            <person name="Lin N."/>
            <person name="Zhang H."/>
            <person name="Zhang X."/>
            <person name="Huang J."/>
            <person name="Zhang X."/>
            <person name="Sun H."/>
            <person name="Wang H."/>
        </authorList>
    </citation>
    <scope>NUCLEOTIDE SEQUENCE [LARGE SCALE GENOMIC DNA]</scope>
    <source>
        <strain evidence="7">TB1705</strain>
        <tissue evidence="7">Leaf</tissue>
    </source>
</reference>
<dbReference type="SMART" id="SM00575">
    <property type="entry name" value="ZnF_PMZ"/>
    <property type="match status" value="1"/>
</dbReference>
<evidence type="ECO:0000313" key="7">
    <source>
        <dbReference type="EMBL" id="KAF6144335.1"/>
    </source>
</evidence>
<feature type="region of interest" description="Disordered" evidence="5">
    <location>
        <begin position="146"/>
        <end position="173"/>
    </location>
</feature>
<evidence type="ECO:0000256" key="5">
    <source>
        <dbReference type="SAM" id="MobiDB-lite"/>
    </source>
</evidence>
<dbReference type="GO" id="GO:0008270">
    <property type="term" value="F:zinc ion binding"/>
    <property type="evidence" value="ECO:0007669"/>
    <property type="project" value="UniProtKB-KW"/>
</dbReference>
<feature type="region of interest" description="Disordered" evidence="5">
    <location>
        <begin position="258"/>
        <end position="277"/>
    </location>
</feature>
<evidence type="ECO:0000313" key="8">
    <source>
        <dbReference type="Proteomes" id="UP000541444"/>
    </source>
</evidence>
<dbReference type="InterPro" id="IPR007527">
    <property type="entry name" value="Znf_SWIM"/>
</dbReference>
<organism evidence="7 8">
    <name type="scientific">Kingdonia uniflora</name>
    <dbReference type="NCBI Taxonomy" id="39325"/>
    <lineage>
        <taxon>Eukaryota</taxon>
        <taxon>Viridiplantae</taxon>
        <taxon>Streptophyta</taxon>
        <taxon>Embryophyta</taxon>
        <taxon>Tracheophyta</taxon>
        <taxon>Spermatophyta</taxon>
        <taxon>Magnoliopsida</taxon>
        <taxon>Ranunculales</taxon>
        <taxon>Circaeasteraceae</taxon>
        <taxon>Kingdonia</taxon>
    </lineage>
</organism>
<feature type="domain" description="SWIM-type" evidence="6">
    <location>
        <begin position="76"/>
        <end position="108"/>
    </location>
</feature>
<keyword evidence="8" id="KW-1185">Reference proteome</keyword>
<keyword evidence="3" id="KW-0862">Zinc</keyword>
<dbReference type="EMBL" id="JACGCM010002131">
    <property type="protein sequence ID" value="KAF6144335.1"/>
    <property type="molecule type" value="Genomic_DNA"/>
</dbReference>
<dbReference type="AlphaFoldDB" id="A0A7J7LNU6"/>
<keyword evidence="2 4" id="KW-0863">Zinc-finger</keyword>
<dbReference type="InterPro" id="IPR006564">
    <property type="entry name" value="Znf_PMZ"/>
</dbReference>
<sequence length="926" mass="106559">MKIRDKLLTKAFEILSLMLMKLIFERITKAESWDQGGLVPRAVKHLEYLMAHYGEYDMEGGDKNEWVSISSTGARWVLNLKERTCQCIEWQLTGMSCIHAASVLIPNRQSLKSFFSPYHFVASYMATYSGIIHPVSDNTHWASPPYVVDPPPLQKGKGRPIKERRKGDDEVHKEQKNVGNVNAVTTVDEVASIGPRESRRNPANEWLVCDKIVEEDARVANGELILCWQLNHRGCFKYSWGTLFSMHSKPNIPASKFVVSSDSEETSSSGKENEGSVMEETVNSVGATTEVVDPRKEYLRYKRKCSREWGRYVEDQGFWFRDYVPEKGRKTMYYQVPCLEKWKKDRGISEGVPDEPALELSHRYYNPKSKLLATLDKTSMFDCVARDQDVLTETTKRLTRKAHKAVQHSNSAIGVVLAEQEIAKPTAGGMQEKLEVSVSAPGDIEKSLKRKWPVEEDGDRTNPHVAAKIRAWNGSIVIWSGLIRRSSRMSILSTRSQNMLSMMLKGVKQYLDKRDQEFEALTLKFEVQLARVKELEVDLQLERGKRVEDAIIAVEKYSELSKHDKLMSKAVAVTLVERDHFINSYYCFGLSVDDVALTRNGRYAEIELPVRRNRWVMILLKIEHLRKINSELEKSLSKVRDFVARIQQVLNKTEYERRKFKLNSEKTFKELYDLQCKYAKIKVERDEMLRKEEERGGLVHKSKELDRRAMRIVFSSIRKEQIEVQSQLEGGMKGLHDELSQYVEQKISLATRLSKEVVARMKVKTTLRDLSVLLKNTWQRLHKVQMILKEHLHPSRAKVAARTKYECHIDSVTEFYGEELSREEKVFRKFIEECEKDFKVENSKVENLWFIRGEGGTTGDHPLPRSRGGEVIRRGISRVSNTSNATPIAPTGGCDFYHTGRRTAVVWEGGERQTTVVSYPKESQIK</sequence>
<dbReference type="OrthoDB" id="1305035at2759"/>
<evidence type="ECO:0000256" key="3">
    <source>
        <dbReference type="ARBA" id="ARBA00022833"/>
    </source>
</evidence>
<dbReference type="PANTHER" id="PTHR31973">
    <property type="entry name" value="POLYPROTEIN, PUTATIVE-RELATED"/>
    <property type="match status" value="1"/>
</dbReference>
<dbReference type="Proteomes" id="UP000541444">
    <property type="component" value="Unassembled WGS sequence"/>
</dbReference>
<protein>
    <recommendedName>
        <fullName evidence="6">SWIM-type domain-containing protein</fullName>
    </recommendedName>
</protein>
<evidence type="ECO:0000256" key="1">
    <source>
        <dbReference type="ARBA" id="ARBA00022723"/>
    </source>
</evidence>
<evidence type="ECO:0000256" key="4">
    <source>
        <dbReference type="PROSITE-ProRule" id="PRU00325"/>
    </source>
</evidence>
<accession>A0A7J7LNU6</accession>
<dbReference type="PROSITE" id="PS50966">
    <property type="entry name" value="ZF_SWIM"/>
    <property type="match status" value="1"/>
</dbReference>
<keyword evidence="1" id="KW-0479">Metal-binding</keyword>
<proteinExistence type="predicted"/>
<gene>
    <name evidence="7" type="ORF">GIB67_024562</name>
</gene>